<sequence length="115" mass="13657">MGEGKDHKTMKKAIVDTLIERGYRTQEEAHVTRVRGGHSNQRADILAWNPETEKAFVIELYTLNKEGYDSIVKKIERWEETHPRRVESLRVILKRKRLRMKATTSERYKCFRALK</sequence>
<protein>
    <submittedName>
        <fullName evidence="1">Uncharacterized protein</fullName>
    </submittedName>
</protein>
<comment type="caution">
    <text evidence="1">The sequence shown here is derived from an EMBL/GenBank/DDBJ whole genome shotgun (WGS) entry which is preliminary data.</text>
</comment>
<organism evidence="1">
    <name type="scientific">marine sediment metagenome</name>
    <dbReference type="NCBI Taxonomy" id="412755"/>
    <lineage>
        <taxon>unclassified sequences</taxon>
        <taxon>metagenomes</taxon>
        <taxon>ecological metagenomes</taxon>
    </lineage>
</organism>
<accession>X1GCI2</accession>
<reference evidence="1" key="1">
    <citation type="journal article" date="2014" name="Front. Microbiol.">
        <title>High frequency of phylogenetically diverse reductive dehalogenase-homologous genes in deep subseafloor sedimentary metagenomes.</title>
        <authorList>
            <person name="Kawai M."/>
            <person name="Futagami T."/>
            <person name="Toyoda A."/>
            <person name="Takaki Y."/>
            <person name="Nishi S."/>
            <person name="Hori S."/>
            <person name="Arai W."/>
            <person name="Tsubouchi T."/>
            <person name="Morono Y."/>
            <person name="Uchiyama I."/>
            <person name="Ito T."/>
            <person name="Fujiyama A."/>
            <person name="Inagaki F."/>
            <person name="Takami H."/>
        </authorList>
    </citation>
    <scope>NUCLEOTIDE SEQUENCE</scope>
    <source>
        <strain evidence="1">Expedition CK06-06</strain>
    </source>
</reference>
<name>X1GCI2_9ZZZZ</name>
<dbReference type="EMBL" id="BARU01017039">
    <property type="protein sequence ID" value="GAH55586.1"/>
    <property type="molecule type" value="Genomic_DNA"/>
</dbReference>
<proteinExistence type="predicted"/>
<evidence type="ECO:0000313" key="1">
    <source>
        <dbReference type="EMBL" id="GAH55586.1"/>
    </source>
</evidence>
<dbReference type="AlphaFoldDB" id="X1GCI2"/>
<gene>
    <name evidence="1" type="ORF">S03H2_28284</name>
</gene>